<protein>
    <submittedName>
        <fullName evidence="1">Uncharacterized protein</fullName>
    </submittedName>
</protein>
<organism evidence="1">
    <name type="scientific">bioreactor metagenome</name>
    <dbReference type="NCBI Taxonomy" id="1076179"/>
    <lineage>
        <taxon>unclassified sequences</taxon>
        <taxon>metagenomes</taxon>
        <taxon>ecological metagenomes</taxon>
    </lineage>
</organism>
<name>A0A645E4Q6_9ZZZZ</name>
<gene>
    <name evidence="1" type="ORF">SDC9_142938</name>
</gene>
<reference evidence="1" key="1">
    <citation type="submission" date="2019-08" db="EMBL/GenBank/DDBJ databases">
        <authorList>
            <person name="Kucharzyk K."/>
            <person name="Murdoch R.W."/>
            <person name="Higgins S."/>
            <person name="Loffler F."/>
        </authorList>
    </citation>
    <scope>NUCLEOTIDE SEQUENCE</scope>
</reference>
<accession>A0A645E4Q6</accession>
<comment type="caution">
    <text evidence="1">The sequence shown here is derived from an EMBL/GenBank/DDBJ whole genome shotgun (WGS) entry which is preliminary data.</text>
</comment>
<sequence>MDRGITTLSKFAFDNLVVYEYSENSVYLPQIPDATATPVAQIEATKSQTAASTPKLDITIKVFNNCDTVQNVIFQGPTYLKYKNIQPGQTQEMQAARGTYTYTSDCCGVESKELTVSVWTLTLCYKK</sequence>
<proteinExistence type="predicted"/>
<evidence type="ECO:0000313" key="1">
    <source>
        <dbReference type="EMBL" id="MPM95783.1"/>
    </source>
</evidence>
<dbReference type="AlphaFoldDB" id="A0A645E4Q6"/>
<dbReference type="EMBL" id="VSSQ01042234">
    <property type="protein sequence ID" value="MPM95783.1"/>
    <property type="molecule type" value="Genomic_DNA"/>
</dbReference>